<comment type="caution">
    <text evidence="1">The sequence shown here is derived from an EMBL/GenBank/DDBJ whole genome shotgun (WGS) entry which is preliminary data.</text>
</comment>
<protein>
    <submittedName>
        <fullName evidence="1">Uncharacterized protein</fullName>
    </submittedName>
</protein>
<name>A0A392TUF1_9FABA</name>
<evidence type="ECO:0000313" key="2">
    <source>
        <dbReference type="Proteomes" id="UP000265520"/>
    </source>
</evidence>
<reference evidence="1 2" key="1">
    <citation type="journal article" date="2018" name="Front. Plant Sci.">
        <title>Red Clover (Trifolium pratense) and Zigzag Clover (T. medium) - A Picture of Genomic Similarities and Differences.</title>
        <authorList>
            <person name="Dluhosova J."/>
            <person name="Istvanek J."/>
            <person name="Nedelnik J."/>
            <person name="Repkova J."/>
        </authorList>
    </citation>
    <scope>NUCLEOTIDE SEQUENCE [LARGE SCALE GENOMIC DNA]</scope>
    <source>
        <strain evidence="2">cv. 10/8</strain>
        <tissue evidence="1">Leaf</tissue>
    </source>
</reference>
<sequence>MGELQTQYQEDKVFAAECSHCVRSKLPQKRGDHGRFTVPYCI</sequence>
<proteinExistence type="predicted"/>
<accession>A0A392TUF1</accession>
<evidence type="ECO:0000313" key="1">
    <source>
        <dbReference type="EMBL" id="MCI64559.1"/>
    </source>
</evidence>
<keyword evidence="2" id="KW-1185">Reference proteome</keyword>
<feature type="non-terminal residue" evidence="1">
    <location>
        <position position="42"/>
    </location>
</feature>
<dbReference type="EMBL" id="LXQA010658687">
    <property type="protein sequence ID" value="MCI64559.1"/>
    <property type="molecule type" value="Genomic_DNA"/>
</dbReference>
<dbReference type="AlphaFoldDB" id="A0A392TUF1"/>
<dbReference type="Proteomes" id="UP000265520">
    <property type="component" value="Unassembled WGS sequence"/>
</dbReference>
<organism evidence="1 2">
    <name type="scientific">Trifolium medium</name>
    <dbReference type="NCBI Taxonomy" id="97028"/>
    <lineage>
        <taxon>Eukaryota</taxon>
        <taxon>Viridiplantae</taxon>
        <taxon>Streptophyta</taxon>
        <taxon>Embryophyta</taxon>
        <taxon>Tracheophyta</taxon>
        <taxon>Spermatophyta</taxon>
        <taxon>Magnoliopsida</taxon>
        <taxon>eudicotyledons</taxon>
        <taxon>Gunneridae</taxon>
        <taxon>Pentapetalae</taxon>
        <taxon>rosids</taxon>
        <taxon>fabids</taxon>
        <taxon>Fabales</taxon>
        <taxon>Fabaceae</taxon>
        <taxon>Papilionoideae</taxon>
        <taxon>50 kb inversion clade</taxon>
        <taxon>NPAAA clade</taxon>
        <taxon>Hologalegina</taxon>
        <taxon>IRL clade</taxon>
        <taxon>Trifolieae</taxon>
        <taxon>Trifolium</taxon>
    </lineage>
</organism>